<gene>
    <name evidence="4" type="ORF">SYV04_30935</name>
</gene>
<evidence type="ECO:0000313" key="5">
    <source>
        <dbReference type="Proteomes" id="UP001291309"/>
    </source>
</evidence>
<comment type="similarity">
    <text evidence="1">Belongs to the HAM1 NTPase family.</text>
</comment>
<dbReference type="InterPro" id="IPR029001">
    <property type="entry name" value="ITPase-like_fam"/>
</dbReference>
<sequence length="182" mass="20393">MATTWYYNSTNEEKIREVQHLFSGSQRLRILRHPIIEILDTDLERVVLAKAADAYRSTRMPVIVEHGALCIDFLNGIPGALVKPTWMALGNRLCTLVPTGQPRTSRARSALCYCDGRRRVIILKEVEGELAPEPRGTGGFHWDPVFIPKGDTRTLAELPLDEKLRVSASGQAFAELRQKLGL</sequence>
<dbReference type="CDD" id="cd00515">
    <property type="entry name" value="HAM1"/>
    <property type="match status" value="1"/>
</dbReference>
<dbReference type="RefSeq" id="WP_321549564.1">
    <property type="nucleotide sequence ID" value="NZ_JAXIVS010000012.1"/>
</dbReference>
<dbReference type="Pfam" id="PF01725">
    <property type="entry name" value="Ham1p_like"/>
    <property type="match status" value="1"/>
</dbReference>
<dbReference type="InterPro" id="IPR002637">
    <property type="entry name" value="RdgB/HAM1"/>
</dbReference>
<organism evidence="4 5">
    <name type="scientific">Hyalangium rubrum</name>
    <dbReference type="NCBI Taxonomy" id="3103134"/>
    <lineage>
        <taxon>Bacteria</taxon>
        <taxon>Pseudomonadati</taxon>
        <taxon>Myxococcota</taxon>
        <taxon>Myxococcia</taxon>
        <taxon>Myxococcales</taxon>
        <taxon>Cystobacterineae</taxon>
        <taxon>Archangiaceae</taxon>
        <taxon>Hyalangium</taxon>
    </lineage>
</organism>
<dbReference type="EC" id="3.6.1.-" evidence="4"/>
<dbReference type="Proteomes" id="UP001291309">
    <property type="component" value="Unassembled WGS sequence"/>
</dbReference>
<evidence type="ECO:0000256" key="1">
    <source>
        <dbReference type="ARBA" id="ARBA00008023"/>
    </source>
</evidence>
<keyword evidence="3" id="KW-0546">Nucleotide metabolism</keyword>
<comment type="caution">
    <text evidence="4">The sequence shown here is derived from an EMBL/GenBank/DDBJ whole genome shotgun (WGS) entry which is preliminary data.</text>
</comment>
<proteinExistence type="inferred from homology"/>
<reference evidence="4 5" key="1">
    <citation type="submission" date="2023-12" db="EMBL/GenBank/DDBJ databases">
        <title>the genome sequence of Hyalangium sp. s54d21.</title>
        <authorList>
            <person name="Zhang X."/>
        </authorList>
    </citation>
    <scope>NUCLEOTIDE SEQUENCE [LARGE SCALE GENOMIC DNA]</scope>
    <source>
        <strain evidence="5">s54d21</strain>
    </source>
</reference>
<protein>
    <submittedName>
        <fullName evidence="4">Non-canonical purine NTP pyrophosphatase</fullName>
        <ecNumber evidence="4">3.6.1.-</ecNumber>
    </submittedName>
</protein>
<dbReference type="EMBL" id="JAXIVS010000012">
    <property type="protein sequence ID" value="MDY7230851.1"/>
    <property type="molecule type" value="Genomic_DNA"/>
</dbReference>
<dbReference type="PANTHER" id="PTHR11067:SF9">
    <property type="entry name" value="INOSINE TRIPHOSPHATE PYROPHOSPHATASE"/>
    <property type="match status" value="1"/>
</dbReference>
<dbReference type="SUPFAM" id="SSF52972">
    <property type="entry name" value="ITPase-like"/>
    <property type="match status" value="1"/>
</dbReference>
<accession>A0ABU5HC61</accession>
<keyword evidence="5" id="KW-1185">Reference proteome</keyword>
<evidence type="ECO:0000256" key="2">
    <source>
        <dbReference type="ARBA" id="ARBA00022801"/>
    </source>
</evidence>
<evidence type="ECO:0000313" key="4">
    <source>
        <dbReference type="EMBL" id="MDY7230851.1"/>
    </source>
</evidence>
<keyword evidence="2 4" id="KW-0378">Hydrolase</keyword>
<dbReference type="GO" id="GO:0016787">
    <property type="term" value="F:hydrolase activity"/>
    <property type="evidence" value="ECO:0007669"/>
    <property type="project" value="UniProtKB-KW"/>
</dbReference>
<evidence type="ECO:0000256" key="3">
    <source>
        <dbReference type="ARBA" id="ARBA00023080"/>
    </source>
</evidence>
<name>A0ABU5HC61_9BACT</name>
<dbReference type="PANTHER" id="PTHR11067">
    <property type="entry name" value="INOSINE TRIPHOSPHATE PYROPHOSPHATASE/HAM1 PROTEIN"/>
    <property type="match status" value="1"/>
</dbReference>
<dbReference type="Gene3D" id="3.90.950.10">
    <property type="match status" value="1"/>
</dbReference>